<evidence type="ECO:0000313" key="1">
    <source>
        <dbReference type="EMBL" id="UPL01070.1"/>
    </source>
</evidence>
<evidence type="ECO:0000313" key="2">
    <source>
        <dbReference type="Proteomes" id="UP000830768"/>
    </source>
</evidence>
<organism evidence="1 2">
    <name type="scientific">Fusarium solani subsp. cucurbitae</name>
    <name type="common">Neocosmosporum cucurbitae</name>
    <dbReference type="NCBI Taxonomy" id="2747967"/>
    <lineage>
        <taxon>Eukaryota</taxon>
        <taxon>Fungi</taxon>
        <taxon>Dikarya</taxon>
        <taxon>Ascomycota</taxon>
        <taxon>Pezizomycotina</taxon>
        <taxon>Sordariomycetes</taxon>
        <taxon>Hypocreomycetidae</taxon>
        <taxon>Hypocreales</taxon>
        <taxon>Nectriaceae</taxon>
        <taxon>Fusarium</taxon>
        <taxon>Fusarium solani species complex</taxon>
    </lineage>
</organism>
<protein>
    <submittedName>
        <fullName evidence="1">Uncharacterized protein</fullName>
    </submittedName>
</protein>
<name>A0ACD3ZID5_FUSSC</name>
<dbReference type="EMBL" id="CP090038">
    <property type="protein sequence ID" value="UPL01070.1"/>
    <property type="molecule type" value="Genomic_DNA"/>
</dbReference>
<gene>
    <name evidence="1" type="ORF">LCI18_012004</name>
</gene>
<sequence>MPRTPAERSKWKDRAKTWRTNLPYGDAWYQKLGSDDAIHDLCGRLTLRHITSKDELSFDQLLSACAEQYGTLEADWKFFSEMVFSGACVVALHYNHPKDAIYDLLRRFLQRQDCSEKYLKETLRRGALCGRLVDIVVEKKGSVAYKLPCFEGCGKGELSTHTLLRDCPKEVFAYLEKYIDREQADSESEQANQETSKELHIARLVSQLLGRYRYADVCEILGTKLAGSEPLHHSPQLSPHDMSGYAMRAVQEGWIG</sequence>
<reference evidence="1" key="1">
    <citation type="submission" date="2021-11" db="EMBL/GenBank/DDBJ databases">
        <title>Fusarium solani-melongenae Genome sequencing and assembly.</title>
        <authorList>
            <person name="Xie S."/>
            <person name="Huang L."/>
            <person name="Zhang X."/>
        </authorList>
    </citation>
    <scope>NUCLEOTIDE SEQUENCE</scope>
    <source>
        <strain evidence="1">CRI 24-3</strain>
    </source>
</reference>
<proteinExistence type="predicted"/>
<dbReference type="Proteomes" id="UP000830768">
    <property type="component" value="Chromosome 10"/>
</dbReference>
<keyword evidence="2" id="KW-1185">Reference proteome</keyword>
<accession>A0ACD3ZID5</accession>